<dbReference type="Proteomes" id="UP000012081">
    <property type="component" value="Unassembled WGS sequence"/>
</dbReference>
<feature type="coiled-coil region" evidence="1">
    <location>
        <begin position="15"/>
        <end position="49"/>
    </location>
</feature>
<keyword evidence="1" id="KW-0175">Coiled coil</keyword>
<protein>
    <submittedName>
        <fullName evidence="3">Uncharacterized protein</fullName>
    </submittedName>
</protein>
<proteinExistence type="predicted"/>
<evidence type="ECO:0000256" key="2">
    <source>
        <dbReference type="SAM" id="Phobius"/>
    </source>
</evidence>
<dbReference type="RefSeq" id="WP_003392964.1">
    <property type="nucleotide sequence ID" value="NZ_APBN01000023.1"/>
</dbReference>
<feature type="coiled-coil region" evidence="1">
    <location>
        <begin position="126"/>
        <end position="153"/>
    </location>
</feature>
<evidence type="ECO:0000256" key="1">
    <source>
        <dbReference type="SAM" id="Coils"/>
    </source>
</evidence>
<keyword evidence="4" id="KW-1185">Reference proteome</keyword>
<accession>M8D1E1</accession>
<name>M8D1E1_9BACL</name>
<evidence type="ECO:0000313" key="3">
    <source>
        <dbReference type="EMBL" id="EMT50034.1"/>
    </source>
</evidence>
<dbReference type="PATRIC" id="fig|1300222.3.peg.5175"/>
<dbReference type="EMBL" id="APBN01000023">
    <property type="protein sequence ID" value="EMT50034.1"/>
    <property type="molecule type" value="Genomic_DNA"/>
</dbReference>
<organism evidence="3 4">
    <name type="scientific">Brevibacillus borstelensis AK1</name>
    <dbReference type="NCBI Taxonomy" id="1300222"/>
    <lineage>
        <taxon>Bacteria</taxon>
        <taxon>Bacillati</taxon>
        <taxon>Bacillota</taxon>
        <taxon>Bacilli</taxon>
        <taxon>Bacillales</taxon>
        <taxon>Paenibacillaceae</taxon>
        <taxon>Brevibacillus</taxon>
    </lineage>
</organism>
<sequence>MQQFVRTINTSDAFKMKLEQLEREYRIKLESINNDIRLKEQELDRYRSVGIGGELGGGFLLLLSWVGFIIGSLATLIGIILASEESRSDVLAVGMIMCVVGIFCIILGAIFRVKGLSIRRTAQEKQKEAAKHCEAIESELVKLREELKHLEDYFQAEMSHQRQLYERHMLNQQELIEQEVSAIQQHSVSATDSKECPKCAELVKARAKICRFCGHEFNE</sequence>
<feature type="transmembrane region" description="Helical" evidence="2">
    <location>
        <begin position="92"/>
        <end position="111"/>
    </location>
</feature>
<evidence type="ECO:0000313" key="4">
    <source>
        <dbReference type="Proteomes" id="UP000012081"/>
    </source>
</evidence>
<comment type="caution">
    <text evidence="3">The sequence shown here is derived from an EMBL/GenBank/DDBJ whole genome shotgun (WGS) entry which is preliminary data.</text>
</comment>
<gene>
    <name evidence="3" type="ORF">I532_24642</name>
</gene>
<keyword evidence="2" id="KW-0472">Membrane</keyword>
<dbReference type="OrthoDB" id="2680691at2"/>
<keyword evidence="2" id="KW-0812">Transmembrane</keyword>
<keyword evidence="2" id="KW-1133">Transmembrane helix</keyword>
<reference evidence="3 4" key="1">
    <citation type="submission" date="2013-03" db="EMBL/GenBank/DDBJ databases">
        <title>Assembly of a new bacterial strain Brevibacillus borstelensis AK1.</title>
        <authorList>
            <person name="Rajan I."/>
            <person name="PoliReddy D."/>
            <person name="Sugumar T."/>
            <person name="Rathinam K."/>
            <person name="Alqarawi S."/>
            <person name="Khalil A.B."/>
            <person name="Sivakumar N."/>
        </authorList>
    </citation>
    <scope>NUCLEOTIDE SEQUENCE [LARGE SCALE GENOMIC DNA]</scope>
    <source>
        <strain evidence="3 4">AK1</strain>
    </source>
</reference>
<dbReference type="AlphaFoldDB" id="M8D1E1"/>
<dbReference type="STRING" id="1300222.I532_24642"/>
<feature type="transmembrane region" description="Helical" evidence="2">
    <location>
        <begin position="55"/>
        <end position="80"/>
    </location>
</feature>